<feature type="signal peptide" evidence="1">
    <location>
        <begin position="1"/>
        <end position="31"/>
    </location>
</feature>
<keyword evidence="3" id="KW-1185">Reference proteome</keyword>
<reference evidence="2 3" key="1">
    <citation type="submission" date="2018-03" db="EMBL/GenBank/DDBJ databases">
        <title>Chitinolytic properties of Streptosporangium nondiastaticum TBG75A20.</title>
        <authorList>
            <person name="Gayathri V."/>
            <person name="Shiburaj S."/>
        </authorList>
    </citation>
    <scope>NUCLEOTIDE SEQUENCE [LARGE SCALE GENOMIC DNA]</scope>
    <source>
        <strain evidence="2 3">TBG75A20</strain>
    </source>
</reference>
<keyword evidence="1" id="KW-0732">Signal</keyword>
<dbReference type="RefSeq" id="WP_106673705.1">
    <property type="nucleotide sequence ID" value="NZ_PXWG01000001.1"/>
</dbReference>
<accession>A0A9X7JVJ4</accession>
<evidence type="ECO:0000256" key="1">
    <source>
        <dbReference type="SAM" id="SignalP"/>
    </source>
</evidence>
<gene>
    <name evidence="2" type="ORF">B7P34_00350</name>
</gene>
<organism evidence="2 3">
    <name type="scientific">Streptosporangium nondiastaticum</name>
    <dbReference type="NCBI Taxonomy" id="35764"/>
    <lineage>
        <taxon>Bacteria</taxon>
        <taxon>Bacillati</taxon>
        <taxon>Actinomycetota</taxon>
        <taxon>Actinomycetes</taxon>
        <taxon>Streptosporangiales</taxon>
        <taxon>Streptosporangiaceae</taxon>
        <taxon>Streptosporangium</taxon>
    </lineage>
</organism>
<protein>
    <submittedName>
        <fullName evidence="2">Uncharacterized protein</fullName>
    </submittedName>
</protein>
<dbReference type="EMBL" id="PXWG01000001">
    <property type="protein sequence ID" value="PSJ30511.1"/>
    <property type="molecule type" value="Genomic_DNA"/>
</dbReference>
<feature type="chain" id="PRO_5040739906" evidence="1">
    <location>
        <begin position="32"/>
        <end position="110"/>
    </location>
</feature>
<dbReference type="Proteomes" id="UP000242427">
    <property type="component" value="Unassembled WGS sequence"/>
</dbReference>
<dbReference type="OrthoDB" id="9966684at2"/>
<comment type="caution">
    <text evidence="2">The sequence shown here is derived from an EMBL/GenBank/DDBJ whole genome shotgun (WGS) entry which is preliminary data.</text>
</comment>
<evidence type="ECO:0000313" key="2">
    <source>
        <dbReference type="EMBL" id="PSJ30511.1"/>
    </source>
</evidence>
<dbReference type="AlphaFoldDB" id="A0A9X7JVJ4"/>
<proteinExistence type="predicted"/>
<sequence length="110" mass="11211">MNAVLSRAGRAALALGTALVLATGLSTSAHGASGSFTYRSTGGLVGNFVDPPNNTCFFFEFPASRAENNTNTQAKVYDSTVCGSGAVRNVPAHGVVDVGSDSLNSVQFVP</sequence>
<name>A0A9X7JVJ4_9ACTN</name>
<evidence type="ECO:0000313" key="3">
    <source>
        <dbReference type="Proteomes" id="UP000242427"/>
    </source>
</evidence>